<dbReference type="Proteomes" id="UP000265520">
    <property type="component" value="Unassembled WGS sequence"/>
</dbReference>
<keyword evidence="3" id="KW-1185">Reference proteome</keyword>
<keyword evidence="1" id="KW-0472">Membrane</keyword>
<feature type="non-terminal residue" evidence="2">
    <location>
        <position position="1"/>
    </location>
</feature>
<reference evidence="2 3" key="1">
    <citation type="journal article" date="2018" name="Front. Plant Sci.">
        <title>Red Clover (Trifolium pratense) and Zigzag Clover (T. medium) - A Picture of Genomic Similarities and Differences.</title>
        <authorList>
            <person name="Dluhosova J."/>
            <person name="Istvanek J."/>
            <person name="Nedelnik J."/>
            <person name="Repkova J."/>
        </authorList>
    </citation>
    <scope>NUCLEOTIDE SEQUENCE [LARGE SCALE GENOMIC DNA]</scope>
    <source>
        <strain evidence="3">cv. 10/8</strain>
        <tissue evidence="2">Leaf</tissue>
    </source>
</reference>
<evidence type="ECO:0000313" key="3">
    <source>
        <dbReference type="Proteomes" id="UP000265520"/>
    </source>
</evidence>
<name>A0A392RIU4_9FABA</name>
<keyword evidence="1" id="KW-0812">Transmembrane</keyword>
<dbReference type="AlphaFoldDB" id="A0A392RIU4"/>
<evidence type="ECO:0000256" key="1">
    <source>
        <dbReference type="SAM" id="Phobius"/>
    </source>
</evidence>
<accession>A0A392RIU4</accession>
<protein>
    <submittedName>
        <fullName evidence="2">Uncharacterized protein</fullName>
    </submittedName>
</protein>
<proteinExistence type="predicted"/>
<feature type="transmembrane region" description="Helical" evidence="1">
    <location>
        <begin position="18"/>
        <end position="40"/>
    </location>
</feature>
<sequence>ILVSAGELFGCCSGFSSAAVLLLVWLGVVLLRVSVAAGVLRVCPSS</sequence>
<evidence type="ECO:0000313" key="2">
    <source>
        <dbReference type="EMBL" id="MCI35944.1"/>
    </source>
</evidence>
<keyword evidence="1" id="KW-1133">Transmembrane helix</keyword>
<dbReference type="EMBL" id="LXQA010228645">
    <property type="protein sequence ID" value="MCI35944.1"/>
    <property type="molecule type" value="Genomic_DNA"/>
</dbReference>
<organism evidence="2 3">
    <name type="scientific">Trifolium medium</name>
    <dbReference type="NCBI Taxonomy" id="97028"/>
    <lineage>
        <taxon>Eukaryota</taxon>
        <taxon>Viridiplantae</taxon>
        <taxon>Streptophyta</taxon>
        <taxon>Embryophyta</taxon>
        <taxon>Tracheophyta</taxon>
        <taxon>Spermatophyta</taxon>
        <taxon>Magnoliopsida</taxon>
        <taxon>eudicotyledons</taxon>
        <taxon>Gunneridae</taxon>
        <taxon>Pentapetalae</taxon>
        <taxon>rosids</taxon>
        <taxon>fabids</taxon>
        <taxon>Fabales</taxon>
        <taxon>Fabaceae</taxon>
        <taxon>Papilionoideae</taxon>
        <taxon>50 kb inversion clade</taxon>
        <taxon>NPAAA clade</taxon>
        <taxon>Hologalegina</taxon>
        <taxon>IRL clade</taxon>
        <taxon>Trifolieae</taxon>
        <taxon>Trifolium</taxon>
    </lineage>
</organism>
<comment type="caution">
    <text evidence="2">The sequence shown here is derived from an EMBL/GenBank/DDBJ whole genome shotgun (WGS) entry which is preliminary data.</text>
</comment>